<dbReference type="NCBIfam" id="TIGR00254">
    <property type="entry name" value="GGDEF"/>
    <property type="match status" value="1"/>
</dbReference>
<dbReference type="InterPro" id="IPR000160">
    <property type="entry name" value="GGDEF_dom"/>
</dbReference>
<gene>
    <name evidence="2" type="ORF">V0288_23900</name>
</gene>
<evidence type="ECO:0000259" key="1">
    <source>
        <dbReference type="PROSITE" id="PS50887"/>
    </source>
</evidence>
<keyword evidence="3" id="KW-1185">Reference proteome</keyword>
<dbReference type="RefSeq" id="WP_332867664.1">
    <property type="nucleotide sequence ID" value="NZ_JBAFSM010000079.1"/>
</dbReference>
<dbReference type="EMBL" id="JBAFSM010000079">
    <property type="protein sequence ID" value="MEG3440194.1"/>
    <property type="molecule type" value="Genomic_DNA"/>
</dbReference>
<dbReference type="InterPro" id="IPR050469">
    <property type="entry name" value="Diguanylate_Cyclase"/>
</dbReference>
<dbReference type="Gene3D" id="3.40.50.300">
    <property type="entry name" value="P-loop containing nucleotide triphosphate hydrolases"/>
    <property type="match status" value="1"/>
</dbReference>
<dbReference type="Proteomes" id="UP001328733">
    <property type="component" value="Unassembled WGS sequence"/>
</dbReference>
<name>A0AAW9QY16_9CHRO</name>
<evidence type="ECO:0000313" key="2">
    <source>
        <dbReference type="EMBL" id="MEG3440194.1"/>
    </source>
</evidence>
<dbReference type="GO" id="GO:0005886">
    <property type="term" value="C:plasma membrane"/>
    <property type="evidence" value="ECO:0007669"/>
    <property type="project" value="TreeGrafter"/>
</dbReference>
<dbReference type="GO" id="GO:1902201">
    <property type="term" value="P:negative regulation of bacterial-type flagellum-dependent cell motility"/>
    <property type="evidence" value="ECO:0007669"/>
    <property type="project" value="TreeGrafter"/>
</dbReference>
<dbReference type="PROSITE" id="PS50887">
    <property type="entry name" value="GGDEF"/>
    <property type="match status" value="1"/>
</dbReference>
<dbReference type="PANTHER" id="PTHR45138:SF9">
    <property type="entry name" value="DIGUANYLATE CYCLASE DGCM-RELATED"/>
    <property type="match status" value="1"/>
</dbReference>
<dbReference type="SUPFAM" id="SSF52540">
    <property type="entry name" value="P-loop containing nucleoside triphosphate hydrolases"/>
    <property type="match status" value="1"/>
</dbReference>
<dbReference type="Pfam" id="PF14516">
    <property type="entry name" value="AAA_35"/>
    <property type="match status" value="1"/>
</dbReference>
<dbReference type="InterPro" id="IPR027417">
    <property type="entry name" value="P-loop_NTPase"/>
</dbReference>
<sequence>MTIHEIIALLNADPATRLDDKQESVLRLSWEGYTYLEMAPELHYEDSYLRNIAGPLWRVLTRIFGTPINKNNFYAALHDRPLTDYQTRLIRAYQATIIQPSAPASIDREPDAPSIPDPYYGPIHLASTLYLERPPIEDLACAEIEKPGGVLRIRSPARTGKTSLLLRVLHAAREKNYRTVTLNCTDPDPAQYGDIERFLQWFCREINRQLHLDLDLEDYWQEEAGSKVNCSLYVQNHLLDRDDRPLVLALEEVHQLFDKPDLAREFFPLLRSWHENSKIKPIWQKLRLIVVHSTDLCIPLGLDRSPFNIGLTLTLPGFTPEQTRELARRYGINWSDRAGREKALTLTKLIGGHPYYTQLALYHLRWGKIDWAAFLAEAATPKGIYSDHLRELSLILRKHPELAAAWKKTLDSPEPIEIEALAVYKLESLGLVKREATGVVPGNELYRSYFQQQLSLGNYTFTIENYISRLERENKRLVAFSLVDELTGRGSRLGFELSLEREWVRLARASAYLSLLLCEIDRFESVSESNETEAILQGVGEILAESARRTTDYVALYENASFAILLPNIDRAGAYAVAEKIQTRLSDAALSFPAEDGDRGPVTVSIGIAICLVNFHDSPDSLKRAAEEALDRSRSNGGNRVTVARS</sequence>
<dbReference type="GO" id="GO:0043709">
    <property type="term" value="P:cell adhesion involved in single-species biofilm formation"/>
    <property type="evidence" value="ECO:0007669"/>
    <property type="project" value="TreeGrafter"/>
</dbReference>
<dbReference type="InterPro" id="IPR058651">
    <property type="entry name" value="HTH_VMAP-M9"/>
</dbReference>
<dbReference type="Gene3D" id="3.30.70.270">
    <property type="match status" value="1"/>
</dbReference>
<dbReference type="PANTHER" id="PTHR45138">
    <property type="entry name" value="REGULATORY COMPONENTS OF SENSORY TRANSDUCTION SYSTEM"/>
    <property type="match status" value="1"/>
</dbReference>
<dbReference type="SUPFAM" id="SSF55073">
    <property type="entry name" value="Nucleotide cyclase"/>
    <property type="match status" value="1"/>
</dbReference>
<dbReference type="Pfam" id="PF26355">
    <property type="entry name" value="HTH_VMAP-M9"/>
    <property type="match status" value="1"/>
</dbReference>
<evidence type="ECO:0000313" key="3">
    <source>
        <dbReference type="Proteomes" id="UP001328733"/>
    </source>
</evidence>
<dbReference type="CDD" id="cd01949">
    <property type="entry name" value="GGDEF"/>
    <property type="match status" value="1"/>
</dbReference>
<proteinExistence type="predicted"/>
<dbReference type="InterPro" id="IPR029787">
    <property type="entry name" value="Nucleotide_cyclase"/>
</dbReference>
<comment type="caution">
    <text evidence="2">The sequence shown here is derived from an EMBL/GenBank/DDBJ whole genome shotgun (WGS) entry which is preliminary data.</text>
</comment>
<reference evidence="2 3" key="1">
    <citation type="submission" date="2024-01" db="EMBL/GenBank/DDBJ databases">
        <title>Genomic insights into the taxonomy and metabolism of the cyanobacterium Pannus brasiliensis CCIBt3594.</title>
        <authorList>
            <person name="Machado M."/>
            <person name="Botero N.B."/>
            <person name="Andreote A.P.D."/>
            <person name="Feitosa A.M.T."/>
            <person name="Popin R."/>
            <person name="Sivonen K."/>
            <person name="Fiore M.F."/>
        </authorList>
    </citation>
    <scope>NUCLEOTIDE SEQUENCE [LARGE SCALE GENOMIC DNA]</scope>
    <source>
        <strain evidence="2 3">CCIBt3594</strain>
    </source>
</reference>
<dbReference type="Pfam" id="PF00990">
    <property type="entry name" value="GGDEF"/>
    <property type="match status" value="1"/>
</dbReference>
<dbReference type="GO" id="GO:0052621">
    <property type="term" value="F:diguanylate cyclase activity"/>
    <property type="evidence" value="ECO:0007669"/>
    <property type="project" value="TreeGrafter"/>
</dbReference>
<protein>
    <submittedName>
        <fullName evidence="2">AAA-like domain-containing protein</fullName>
    </submittedName>
</protein>
<dbReference type="SMART" id="SM00267">
    <property type="entry name" value="GGDEF"/>
    <property type="match status" value="1"/>
</dbReference>
<accession>A0AAW9QY16</accession>
<feature type="domain" description="GGDEF" evidence="1">
    <location>
        <begin position="511"/>
        <end position="646"/>
    </location>
</feature>
<organism evidence="2 3">
    <name type="scientific">Pannus brasiliensis CCIBt3594</name>
    <dbReference type="NCBI Taxonomy" id="1427578"/>
    <lineage>
        <taxon>Bacteria</taxon>
        <taxon>Bacillati</taxon>
        <taxon>Cyanobacteriota</taxon>
        <taxon>Cyanophyceae</taxon>
        <taxon>Oscillatoriophycideae</taxon>
        <taxon>Chroococcales</taxon>
        <taxon>Microcystaceae</taxon>
        <taxon>Pannus</taxon>
    </lineage>
</organism>
<dbReference type="InterPro" id="IPR043128">
    <property type="entry name" value="Rev_trsase/Diguanyl_cyclase"/>
</dbReference>
<dbReference type="AlphaFoldDB" id="A0AAW9QY16"/>